<evidence type="ECO:0000313" key="3">
    <source>
        <dbReference type="EMBL" id="ETD05174.1"/>
    </source>
</evidence>
<name>V8AQD5_9LACT</name>
<accession>V8AQD5</accession>
<sequence>MKKKVIAIIIVLLAGAVGLFLWQTKVSAPNTPKEEIKQEKETGPVRSELTGLETTVEKAKRPITAVMVENSSEARPQSGLKDAGVVFEAVAEGGITRFVALYQEAQPDLIGPVRSIRPYFVEWAAGFDAGLAHVGGSELA</sequence>
<gene>
    <name evidence="3" type="ORF">N568_0103695</name>
</gene>
<feature type="domain" description="DUF3048" evidence="2">
    <location>
        <begin position="49"/>
        <end position="138"/>
    </location>
</feature>
<dbReference type="InterPro" id="IPR023158">
    <property type="entry name" value="YerB-like_sf"/>
</dbReference>
<protein>
    <recommendedName>
        <fullName evidence="2">DUF3048 domain-containing protein</fullName>
    </recommendedName>
</protein>
<dbReference type="Pfam" id="PF11258">
    <property type="entry name" value="DUF3048"/>
    <property type="match status" value="1"/>
</dbReference>
<proteinExistence type="predicted"/>
<dbReference type="SUPFAM" id="SSF159774">
    <property type="entry name" value="YerB-like"/>
    <property type="match status" value="1"/>
</dbReference>
<feature type="compositionally biased region" description="Basic and acidic residues" evidence="1">
    <location>
        <begin position="32"/>
        <end position="43"/>
    </location>
</feature>
<feature type="region of interest" description="Disordered" evidence="1">
    <location>
        <begin position="31"/>
        <end position="51"/>
    </location>
</feature>
<dbReference type="Gene3D" id="3.50.90.10">
    <property type="entry name" value="YerB-like"/>
    <property type="match status" value="1"/>
</dbReference>
<comment type="caution">
    <text evidence="3">The sequence shown here is derived from an EMBL/GenBank/DDBJ whole genome shotgun (WGS) entry which is preliminary data.</text>
</comment>
<organism evidence="3 4">
    <name type="scientific">Lactococcus garvieae TRF1</name>
    <dbReference type="NCBI Taxonomy" id="1380772"/>
    <lineage>
        <taxon>Bacteria</taxon>
        <taxon>Bacillati</taxon>
        <taxon>Bacillota</taxon>
        <taxon>Bacilli</taxon>
        <taxon>Lactobacillales</taxon>
        <taxon>Streptococcaceae</taxon>
        <taxon>Lactococcus</taxon>
    </lineage>
</organism>
<evidence type="ECO:0000313" key="4">
    <source>
        <dbReference type="Proteomes" id="UP000018692"/>
    </source>
</evidence>
<dbReference type="Proteomes" id="UP000018692">
    <property type="component" value="Unassembled WGS sequence"/>
</dbReference>
<dbReference type="PATRIC" id="fig|1380772.3.peg.740"/>
<dbReference type="InterPro" id="IPR021416">
    <property type="entry name" value="DUF3048_N"/>
</dbReference>
<evidence type="ECO:0000256" key="1">
    <source>
        <dbReference type="SAM" id="MobiDB-lite"/>
    </source>
</evidence>
<dbReference type="AlphaFoldDB" id="V8AQD5"/>
<dbReference type="EMBL" id="AVFE01000009">
    <property type="protein sequence ID" value="ETD05174.1"/>
    <property type="molecule type" value="Genomic_DNA"/>
</dbReference>
<reference evidence="3 4" key="1">
    <citation type="submission" date="2013-07" db="EMBL/GenBank/DDBJ databases">
        <title>Isolation of Lactococcus garvieae strain TRF1 from the fecal material of a timber rattlesnake.</title>
        <authorList>
            <person name="McLaughlin R.W."/>
            <person name="Cochran P.A."/>
            <person name="Dowd S.E."/>
        </authorList>
    </citation>
    <scope>NUCLEOTIDE SEQUENCE [LARGE SCALE GENOMIC DNA]</scope>
    <source>
        <strain evidence="3 4">TRF1</strain>
    </source>
</reference>
<evidence type="ECO:0000259" key="2">
    <source>
        <dbReference type="Pfam" id="PF11258"/>
    </source>
</evidence>